<dbReference type="PANTHER" id="PTHR34975">
    <property type="entry name" value="SPORE GERMINATION PROTEIN A2"/>
    <property type="match status" value="1"/>
</dbReference>
<comment type="similarity">
    <text evidence="2">Belongs to the amino acid-polyamine-organocation (APC) superfamily. Spore germination protein (SGP) (TC 2.A.3.9) family.</text>
</comment>
<feature type="transmembrane region" description="Helical" evidence="8">
    <location>
        <begin position="12"/>
        <end position="34"/>
    </location>
</feature>
<evidence type="ECO:0000256" key="2">
    <source>
        <dbReference type="ARBA" id="ARBA00007998"/>
    </source>
</evidence>
<accession>A0ABS3MYX6</accession>
<evidence type="ECO:0000256" key="1">
    <source>
        <dbReference type="ARBA" id="ARBA00004141"/>
    </source>
</evidence>
<keyword evidence="3" id="KW-0813">Transport</keyword>
<evidence type="ECO:0000256" key="5">
    <source>
        <dbReference type="ARBA" id="ARBA00022692"/>
    </source>
</evidence>
<feature type="transmembrane region" description="Helical" evidence="8">
    <location>
        <begin position="183"/>
        <end position="205"/>
    </location>
</feature>
<dbReference type="RefSeq" id="WP_207975983.1">
    <property type="nucleotide sequence ID" value="NZ_JAGDEL010000003.1"/>
</dbReference>
<comment type="caution">
    <text evidence="9">The sequence shown here is derived from an EMBL/GenBank/DDBJ whole genome shotgun (WGS) entry which is preliminary data.</text>
</comment>
<proteinExistence type="inferred from homology"/>
<feature type="transmembrane region" description="Helical" evidence="8">
    <location>
        <begin position="40"/>
        <end position="64"/>
    </location>
</feature>
<keyword evidence="5 8" id="KW-0812">Transmembrane</keyword>
<dbReference type="InterPro" id="IPR004761">
    <property type="entry name" value="Spore_GerAB"/>
</dbReference>
<keyword evidence="6 8" id="KW-1133">Transmembrane helix</keyword>
<evidence type="ECO:0000313" key="10">
    <source>
        <dbReference type="Proteomes" id="UP000663981"/>
    </source>
</evidence>
<feature type="transmembrane region" description="Helical" evidence="8">
    <location>
        <begin position="332"/>
        <end position="354"/>
    </location>
</feature>
<feature type="transmembrane region" description="Helical" evidence="8">
    <location>
        <begin position="270"/>
        <end position="295"/>
    </location>
</feature>
<sequence>MLENGVISVRQFQIFVFIFTIGSSILYIPSSLAAEAKQDAWIPAGFGVVIGLLVVKLITSLAKLYPNLNFAQYTEVILGKWIGKLVNLAFFFNFYMICAFVLRDVGDFVITLLMPETPLQAILIIFIVVVILGIRLGLETLARAAEIFYPWLIFMMLILLIALTPEVKFTNIQPLFESEVKTIVRASLPFIAVPFFQFSVFLMIIPYVQQKKGVEKKFFSGALKAGILLIIFTVVSILVLGVNITARQFYPTFTLSEKINIGNFLQRLEAVIASIWFISIFFKLAICFYASILSLAHTLKLKDYKVLTFPLGIILVVLSIVVYPNIVYTSDFIKWMFFYFGTMGLVIPITLLGVSKLRRSITRQ</sequence>
<dbReference type="Proteomes" id="UP000663981">
    <property type="component" value="Unassembled WGS sequence"/>
</dbReference>
<evidence type="ECO:0000256" key="7">
    <source>
        <dbReference type="ARBA" id="ARBA00023136"/>
    </source>
</evidence>
<keyword evidence="7 8" id="KW-0472">Membrane</keyword>
<comment type="subcellular location">
    <subcellularLocation>
        <location evidence="1">Membrane</location>
        <topology evidence="1">Multi-pass membrane protein</topology>
    </subcellularLocation>
</comment>
<name>A0ABS3MYX6_9BACI</name>
<dbReference type="PANTHER" id="PTHR34975:SF2">
    <property type="entry name" value="SPORE GERMINATION PROTEIN A2"/>
    <property type="match status" value="1"/>
</dbReference>
<evidence type="ECO:0000256" key="3">
    <source>
        <dbReference type="ARBA" id="ARBA00022448"/>
    </source>
</evidence>
<reference evidence="9 10" key="1">
    <citation type="submission" date="2021-03" db="EMBL/GenBank/DDBJ databases">
        <title>Whole genome sequence of Metabacillus bambusae BG109.</title>
        <authorList>
            <person name="Jeong J.W."/>
        </authorList>
    </citation>
    <scope>NUCLEOTIDE SEQUENCE [LARGE SCALE GENOMIC DNA]</scope>
    <source>
        <strain evidence="9 10">BG109</strain>
    </source>
</reference>
<dbReference type="Pfam" id="PF03845">
    <property type="entry name" value="Spore_permease"/>
    <property type="match status" value="1"/>
</dbReference>
<organism evidence="9 10">
    <name type="scientific">Metabacillus bambusae</name>
    <dbReference type="NCBI Taxonomy" id="2795218"/>
    <lineage>
        <taxon>Bacteria</taxon>
        <taxon>Bacillati</taxon>
        <taxon>Bacillota</taxon>
        <taxon>Bacilli</taxon>
        <taxon>Bacillales</taxon>
        <taxon>Bacillaceae</taxon>
        <taxon>Metabacillus</taxon>
    </lineage>
</organism>
<feature type="transmembrane region" description="Helical" evidence="8">
    <location>
        <begin position="118"/>
        <end position="138"/>
    </location>
</feature>
<dbReference type="EMBL" id="JAGDEL010000003">
    <property type="protein sequence ID" value="MBO1511199.1"/>
    <property type="molecule type" value="Genomic_DNA"/>
</dbReference>
<feature type="transmembrane region" description="Helical" evidence="8">
    <location>
        <begin position="85"/>
        <end position="106"/>
    </location>
</feature>
<dbReference type="NCBIfam" id="TIGR00912">
    <property type="entry name" value="2A0309"/>
    <property type="match status" value="1"/>
</dbReference>
<evidence type="ECO:0000256" key="6">
    <source>
        <dbReference type="ARBA" id="ARBA00022989"/>
    </source>
</evidence>
<feature type="transmembrane region" description="Helical" evidence="8">
    <location>
        <begin position="307"/>
        <end position="326"/>
    </location>
</feature>
<gene>
    <name evidence="9" type="ORF">I7822_05840</name>
</gene>
<keyword evidence="10" id="KW-1185">Reference proteome</keyword>
<evidence type="ECO:0000313" key="9">
    <source>
        <dbReference type="EMBL" id="MBO1511199.1"/>
    </source>
</evidence>
<protein>
    <submittedName>
        <fullName evidence="9">Endospore germination permease</fullName>
    </submittedName>
</protein>
<keyword evidence="4" id="KW-0309">Germination</keyword>
<feature type="transmembrane region" description="Helical" evidence="8">
    <location>
        <begin position="226"/>
        <end position="250"/>
    </location>
</feature>
<evidence type="ECO:0000256" key="4">
    <source>
        <dbReference type="ARBA" id="ARBA00022544"/>
    </source>
</evidence>
<feature type="transmembrane region" description="Helical" evidence="8">
    <location>
        <begin position="147"/>
        <end position="163"/>
    </location>
</feature>
<dbReference type="Gene3D" id="1.20.1740.10">
    <property type="entry name" value="Amino acid/polyamine transporter I"/>
    <property type="match status" value="1"/>
</dbReference>
<evidence type="ECO:0000256" key="8">
    <source>
        <dbReference type="SAM" id="Phobius"/>
    </source>
</evidence>